<dbReference type="InterPro" id="IPR001810">
    <property type="entry name" value="F-box_dom"/>
</dbReference>
<dbReference type="SMART" id="SM00256">
    <property type="entry name" value="FBOX"/>
    <property type="match status" value="1"/>
</dbReference>
<accession>A0AAD2HEN6</accession>
<dbReference type="PANTHER" id="PTHR14097:SF9">
    <property type="entry name" value="EPIMERASE, PUTATIVE (AFU_ORTHOLOGUE AFUA_8G07320)-RELATED"/>
    <property type="match status" value="1"/>
</dbReference>
<reference evidence="2" key="1">
    <citation type="submission" date="2023-11" db="EMBL/GenBank/DDBJ databases">
        <authorList>
            <person name="De Vega J J."/>
            <person name="De Vega J J."/>
        </authorList>
    </citation>
    <scope>NUCLEOTIDE SEQUENCE</scope>
</reference>
<dbReference type="Pfam" id="PF12937">
    <property type="entry name" value="F-box-like"/>
    <property type="match status" value="1"/>
</dbReference>
<evidence type="ECO:0000313" key="3">
    <source>
        <dbReference type="Proteomes" id="UP001295794"/>
    </source>
</evidence>
<dbReference type="AlphaFoldDB" id="A0AAD2HEN6"/>
<dbReference type="SUPFAM" id="SSF51735">
    <property type="entry name" value="NAD(P)-binding Rossmann-fold domains"/>
    <property type="match status" value="1"/>
</dbReference>
<gene>
    <name evidence="2" type="ORF">MYCIT1_LOCUS20070</name>
</gene>
<evidence type="ECO:0000313" key="2">
    <source>
        <dbReference type="EMBL" id="CAK5273543.1"/>
    </source>
</evidence>
<comment type="caution">
    <text evidence="2">The sequence shown here is derived from an EMBL/GenBank/DDBJ whole genome shotgun (WGS) entry which is preliminary data.</text>
</comment>
<proteinExistence type="predicted"/>
<sequence length="656" mass="73388">MSVFTLPNELLLHICSQFLPPPDILTLRQTCRKFANVSRDRSLWLHFLRGLRRRGDVPLPEAADRSAAFSGDLERIVIAASRTADTWQLPRAPIHVFTPYRGETILGLEIFEDLWILILYTNGLVYLHRTNSPESPPAAEILLPADTRWRSYSARMRDHTIFFAISDWSDSCETRLYAIDTRAPGVDRGFELIDKFFTAERTVCALDLIRELLFMNTADEVLDIIQWRQNPSTVTQLSVENEVDEFYNGVLALRCFTNGFLLVRMHTIELRKTKPSSFERDGDAITHHLPHSLREKNISMSETQLDAKTSTARIHLLVHDSHDLNYYTITVGTADGGAFSLEVAHTRTTQPAQTQVPHYQRPFVSTHALGAQGIRAVWIERESLRMSRCVRLCAIANTRAREDMQMESAATVFESSSYDLRGARKHDPPQLIRHTTMKLIITGATGYVGTETVSQACKDPRITSVVAVSRKPIPAPEGTPAGKFKSVVVSDYDQYPDEVKREFAGAAACIWCSVEVGPAEAKRISRISTLVGIQALADSSPAKPFRFCYMSGSGAIRDQTAKVEGEFAEFYLMRGDVENAVFDLAGELDGFEACAVRPGVITERAKIEDSRDFANKNGWPIIATEDCVALMLHLVVNGFEKDILSNDEMVAAAKQI</sequence>
<dbReference type="Gene3D" id="1.20.1280.50">
    <property type="match status" value="1"/>
</dbReference>
<evidence type="ECO:0000259" key="1">
    <source>
        <dbReference type="PROSITE" id="PS50181"/>
    </source>
</evidence>
<dbReference type="Proteomes" id="UP001295794">
    <property type="component" value="Unassembled WGS sequence"/>
</dbReference>
<dbReference type="InterPro" id="IPR036291">
    <property type="entry name" value="NAD(P)-bd_dom_sf"/>
</dbReference>
<name>A0AAD2HEN6_9AGAR</name>
<dbReference type="InterPro" id="IPR036047">
    <property type="entry name" value="F-box-like_dom_sf"/>
</dbReference>
<dbReference type="SUPFAM" id="SSF81383">
    <property type="entry name" value="F-box domain"/>
    <property type="match status" value="1"/>
</dbReference>
<protein>
    <recommendedName>
        <fullName evidence="1">F-box domain-containing protein</fullName>
    </recommendedName>
</protein>
<dbReference type="PROSITE" id="PS50181">
    <property type="entry name" value="FBOX"/>
    <property type="match status" value="1"/>
</dbReference>
<dbReference type="EMBL" id="CAVNYO010000397">
    <property type="protein sequence ID" value="CAK5273543.1"/>
    <property type="molecule type" value="Genomic_DNA"/>
</dbReference>
<keyword evidence="3" id="KW-1185">Reference proteome</keyword>
<dbReference type="Gene3D" id="3.40.50.720">
    <property type="entry name" value="NAD(P)-binding Rossmann-like Domain"/>
    <property type="match status" value="1"/>
</dbReference>
<feature type="domain" description="F-box" evidence="1">
    <location>
        <begin position="1"/>
        <end position="47"/>
    </location>
</feature>
<dbReference type="PANTHER" id="PTHR14097">
    <property type="entry name" value="OXIDOREDUCTASE HTATIP2"/>
    <property type="match status" value="1"/>
</dbReference>
<organism evidence="2 3">
    <name type="scientific">Mycena citricolor</name>
    <dbReference type="NCBI Taxonomy" id="2018698"/>
    <lineage>
        <taxon>Eukaryota</taxon>
        <taxon>Fungi</taxon>
        <taxon>Dikarya</taxon>
        <taxon>Basidiomycota</taxon>
        <taxon>Agaricomycotina</taxon>
        <taxon>Agaricomycetes</taxon>
        <taxon>Agaricomycetidae</taxon>
        <taxon>Agaricales</taxon>
        <taxon>Marasmiineae</taxon>
        <taxon>Mycenaceae</taxon>
        <taxon>Mycena</taxon>
    </lineage>
</organism>